<keyword evidence="3" id="KW-1185">Reference proteome</keyword>
<dbReference type="eggNOG" id="ENOG5033DE8">
    <property type="taxonomic scope" value="Bacteria"/>
</dbReference>
<gene>
    <name evidence="2" type="ORF">C900_02023</name>
</gene>
<dbReference type="OrthoDB" id="6691119at2"/>
<evidence type="ECO:0000313" key="3">
    <source>
        <dbReference type="Proteomes" id="UP000011135"/>
    </source>
</evidence>
<organism evidence="2 3">
    <name type="scientific">Fulvivirga imtechensis AK7</name>
    <dbReference type="NCBI Taxonomy" id="1237149"/>
    <lineage>
        <taxon>Bacteria</taxon>
        <taxon>Pseudomonadati</taxon>
        <taxon>Bacteroidota</taxon>
        <taxon>Cytophagia</taxon>
        <taxon>Cytophagales</taxon>
        <taxon>Fulvivirgaceae</taxon>
        <taxon>Fulvivirga</taxon>
    </lineage>
</organism>
<sequence length="166" mass="19340">MQDIIDIPQEPSLPDDKYLQAYFGRQSGYYIEKFEAYTSGDKFSFNIAPFFIGFFWFFYRKLWLEGILIILFILVSGMIEGVIYDLFAVSEDTQTMIFYVSSFAFGVLWGFVGNYLYIRKADKNIKNVLMATDDEEERMYLLTKKGGVSLVPFIILLLLIIVFLLI</sequence>
<keyword evidence="1" id="KW-0812">Transmembrane</keyword>
<keyword evidence="1" id="KW-0472">Membrane</keyword>
<feature type="transmembrane region" description="Helical" evidence="1">
    <location>
        <begin position="43"/>
        <end position="59"/>
    </location>
</feature>
<protein>
    <recommendedName>
        <fullName evidence="4">DUF2628 domain-containing protein</fullName>
    </recommendedName>
</protein>
<dbReference type="RefSeq" id="WP_009579470.1">
    <property type="nucleotide sequence ID" value="NZ_AMZN01000029.1"/>
</dbReference>
<feature type="transmembrane region" description="Helical" evidence="1">
    <location>
        <begin position="66"/>
        <end position="84"/>
    </location>
</feature>
<proteinExistence type="predicted"/>
<dbReference type="InterPro" id="IPR024399">
    <property type="entry name" value="DUF2628"/>
</dbReference>
<feature type="transmembrane region" description="Helical" evidence="1">
    <location>
        <begin position="147"/>
        <end position="165"/>
    </location>
</feature>
<feature type="transmembrane region" description="Helical" evidence="1">
    <location>
        <begin position="96"/>
        <end position="117"/>
    </location>
</feature>
<evidence type="ECO:0000256" key="1">
    <source>
        <dbReference type="SAM" id="Phobius"/>
    </source>
</evidence>
<comment type="caution">
    <text evidence="2">The sequence shown here is derived from an EMBL/GenBank/DDBJ whole genome shotgun (WGS) entry which is preliminary data.</text>
</comment>
<dbReference type="Proteomes" id="UP000011135">
    <property type="component" value="Unassembled WGS sequence"/>
</dbReference>
<evidence type="ECO:0008006" key="4">
    <source>
        <dbReference type="Google" id="ProtNLM"/>
    </source>
</evidence>
<keyword evidence="1" id="KW-1133">Transmembrane helix</keyword>
<reference evidence="2 3" key="1">
    <citation type="submission" date="2012-12" db="EMBL/GenBank/DDBJ databases">
        <title>Genome assembly of Fulvivirga imtechensis AK7.</title>
        <authorList>
            <person name="Nupur N."/>
            <person name="Khatri I."/>
            <person name="Kumar R."/>
            <person name="Subramanian S."/>
            <person name="Pinnaka A."/>
        </authorList>
    </citation>
    <scope>NUCLEOTIDE SEQUENCE [LARGE SCALE GENOMIC DNA]</scope>
    <source>
        <strain evidence="2 3">AK7</strain>
    </source>
</reference>
<dbReference type="Pfam" id="PF10947">
    <property type="entry name" value="DUF2628"/>
    <property type="match status" value="1"/>
</dbReference>
<dbReference type="AlphaFoldDB" id="L8JUX0"/>
<dbReference type="EMBL" id="AMZN01000029">
    <property type="protein sequence ID" value="ELR72028.1"/>
    <property type="molecule type" value="Genomic_DNA"/>
</dbReference>
<evidence type="ECO:0000313" key="2">
    <source>
        <dbReference type="EMBL" id="ELR72028.1"/>
    </source>
</evidence>
<dbReference type="STRING" id="1237149.C900_02023"/>
<name>L8JUX0_9BACT</name>
<accession>L8JUX0</accession>